<gene>
    <name evidence="1" type="ORF">SAMN05216283_101598</name>
</gene>
<protein>
    <submittedName>
        <fullName evidence="1">Uncharacterized protein</fullName>
    </submittedName>
</protein>
<evidence type="ECO:0000313" key="2">
    <source>
        <dbReference type="Proteomes" id="UP000198964"/>
    </source>
</evidence>
<accession>A0A1I2C3I7</accession>
<dbReference type="Proteomes" id="UP000198964">
    <property type="component" value="Unassembled WGS sequence"/>
</dbReference>
<reference evidence="1 2" key="1">
    <citation type="submission" date="2016-10" db="EMBL/GenBank/DDBJ databases">
        <authorList>
            <person name="de Groot N.N."/>
        </authorList>
    </citation>
    <scope>NUCLEOTIDE SEQUENCE [LARGE SCALE GENOMIC DNA]</scope>
    <source>
        <strain evidence="1 2">CGMCC 1.9156</strain>
    </source>
</reference>
<dbReference type="STRING" id="655355.SAMN05216283_101598"/>
<dbReference type="RefSeq" id="WP_139218195.1">
    <property type="nucleotide sequence ID" value="NZ_FONW01000001.1"/>
</dbReference>
<organism evidence="1 2">
    <name type="scientific">Sunxiuqinia elliptica</name>
    <dbReference type="NCBI Taxonomy" id="655355"/>
    <lineage>
        <taxon>Bacteria</taxon>
        <taxon>Pseudomonadati</taxon>
        <taxon>Bacteroidota</taxon>
        <taxon>Bacteroidia</taxon>
        <taxon>Marinilabiliales</taxon>
        <taxon>Prolixibacteraceae</taxon>
        <taxon>Sunxiuqinia</taxon>
    </lineage>
</organism>
<keyword evidence="2" id="KW-1185">Reference proteome</keyword>
<dbReference type="EMBL" id="FONW01000001">
    <property type="protein sequence ID" value="SFE62931.1"/>
    <property type="molecule type" value="Genomic_DNA"/>
</dbReference>
<proteinExistence type="predicted"/>
<name>A0A1I2C3I7_9BACT</name>
<dbReference type="AlphaFoldDB" id="A0A1I2C3I7"/>
<evidence type="ECO:0000313" key="1">
    <source>
        <dbReference type="EMBL" id="SFE62931.1"/>
    </source>
</evidence>
<sequence>MRDCPFSRIDTQADEKPGRVLVYKRGANYCSFNKSALWLIRQVKDFPFLIEYRNEGSRKLIRVTYSKQVFEAISKNCRVAFASNERPFWKLNTTHPPINDYELKIWRSVMLLELECQL</sequence>